<organism evidence="2 3">
    <name type="scientific">Dendrothele bispora (strain CBS 962.96)</name>
    <dbReference type="NCBI Taxonomy" id="1314807"/>
    <lineage>
        <taxon>Eukaryota</taxon>
        <taxon>Fungi</taxon>
        <taxon>Dikarya</taxon>
        <taxon>Basidiomycota</taxon>
        <taxon>Agaricomycotina</taxon>
        <taxon>Agaricomycetes</taxon>
        <taxon>Agaricomycetidae</taxon>
        <taxon>Agaricales</taxon>
        <taxon>Agaricales incertae sedis</taxon>
        <taxon>Dendrothele</taxon>
    </lineage>
</organism>
<dbReference type="InterPro" id="IPR038921">
    <property type="entry name" value="YOR389W-like"/>
</dbReference>
<sequence length="185" mass="20432">MSQTTAFFRRLFYGLIFLGVVPVLNTALQVPLSSPFSTNSAPYSAGLEGWDLDIGPNVNATGHLVFETVISLLQEWPNTRYRHGHNLIPGTVPPGTLLYHGRSDNKLPTTPEWLATDPEHSYMFCRTMQDESGCWHLTVVTVRALKVLYFDGSSAAEMIDGSMDTQDVVAWGKVMPKNSSVSLRG</sequence>
<dbReference type="Proteomes" id="UP000297245">
    <property type="component" value="Unassembled WGS sequence"/>
</dbReference>
<proteinExistence type="predicted"/>
<dbReference type="PANTHER" id="PTHR35204:SF1">
    <property type="entry name" value="ENTEROTOXIN"/>
    <property type="match status" value="1"/>
</dbReference>
<feature type="transmembrane region" description="Helical" evidence="1">
    <location>
        <begin position="12"/>
        <end position="32"/>
    </location>
</feature>
<dbReference type="EMBL" id="ML179614">
    <property type="protein sequence ID" value="THU84205.1"/>
    <property type="molecule type" value="Genomic_DNA"/>
</dbReference>
<evidence type="ECO:0000256" key="1">
    <source>
        <dbReference type="SAM" id="Phobius"/>
    </source>
</evidence>
<accession>A0A4V6T533</accession>
<keyword evidence="1" id="KW-1133">Transmembrane helix</keyword>
<keyword evidence="1" id="KW-0812">Transmembrane</keyword>
<dbReference type="PANTHER" id="PTHR35204">
    <property type="entry name" value="YALI0A21131P"/>
    <property type="match status" value="1"/>
</dbReference>
<name>A0A4V6T533_DENBC</name>
<dbReference type="OrthoDB" id="10261782at2759"/>
<evidence type="ECO:0000313" key="2">
    <source>
        <dbReference type="EMBL" id="THU84205.1"/>
    </source>
</evidence>
<gene>
    <name evidence="2" type="ORF">K435DRAFT_733460</name>
</gene>
<keyword evidence="1" id="KW-0472">Membrane</keyword>
<keyword evidence="3" id="KW-1185">Reference proteome</keyword>
<evidence type="ECO:0000313" key="3">
    <source>
        <dbReference type="Proteomes" id="UP000297245"/>
    </source>
</evidence>
<reference evidence="2 3" key="1">
    <citation type="journal article" date="2019" name="Nat. Ecol. Evol.">
        <title>Megaphylogeny resolves global patterns of mushroom evolution.</title>
        <authorList>
            <person name="Varga T."/>
            <person name="Krizsan K."/>
            <person name="Foldi C."/>
            <person name="Dima B."/>
            <person name="Sanchez-Garcia M."/>
            <person name="Sanchez-Ramirez S."/>
            <person name="Szollosi G.J."/>
            <person name="Szarkandi J.G."/>
            <person name="Papp V."/>
            <person name="Albert L."/>
            <person name="Andreopoulos W."/>
            <person name="Angelini C."/>
            <person name="Antonin V."/>
            <person name="Barry K.W."/>
            <person name="Bougher N.L."/>
            <person name="Buchanan P."/>
            <person name="Buyck B."/>
            <person name="Bense V."/>
            <person name="Catcheside P."/>
            <person name="Chovatia M."/>
            <person name="Cooper J."/>
            <person name="Damon W."/>
            <person name="Desjardin D."/>
            <person name="Finy P."/>
            <person name="Geml J."/>
            <person name="Haridas S."/>
            <person name="Hughes K."/>
            <person name="Justo A."/>
            <person name="Karasinski D."/>
            <person name="Kautmanova I."/>
            <person name="Kiss B."/>
            <person name="Kocsube S."/>
            <person name="Kotiranta H."/>
            <person name="LaButti K.M."/>
            <person name="Lechner B.E."/>
            <person name="Liimatainen K."/>
            <person name="Lipzen A."/>
            <person name="Lukacs Z."/>
            <person name="Mihaltcheva S."/>
            <person name="Morgado L.N."/>
            <person name="Niskanen T."/>
            <person name="Noordeloos M.E."/>
            <person name="Ohm R.A."/>
            <person name="Ortiz-Santana B."/>
            <person name="Ovrebo C."/>
            <person name="Racz N."/>
            <person name="Riley R."/>
            <person name="Savchenko A."/>
            <person name="Shiryaev A."/>
            <person name="Soop K."/>
            <person name="Spirin V."/>
            <person name="Szebenyi C."/>
            <person name="Tomsovsky M."/>
            <person name="Tulloss R.E."/>
            <person name="Uehling J."/>
            <person name="Grigoriev I.V."/>
            <person name="Vagvolgyi C."/>
            <person name="Papp T."/>
            <person name="Martin F.M."/>
            <person name="Miettinen O."/>
            <person name="Hibbett D.S."/>
            <person name="Nagy L.G."/>
        </authorList>
    </citation>
    <scope>NUCLEOTIDE SEQUENCE [LARGE SCALE GENOMIC DNA]</scope>
    <source>
        <strain evidence="2 3">CBS 962.96</strain>
    </source>
</reference>
<dbReference type="AlphaFoldDB" id="A0A4V6T533"/>
<protein>
    <submittedName>
        <fullName evidence="2">Uncharacterized protein</fullName>
    </submittedName>
</protein>